<gene>
    <name evidence="4" type="ORF">LVJ83_08380</name>
</gene>
<keyword evidence="3" id="KW-0460">Magnesium</keyword>
<dbReference type="PANTHER" id="PTHR43344">
    <property type="entry name" value="PHOSPHOSERINE PHOSPHATASE"/>
    <property type="match status" value="1"/>
</dbReference>
<dbReference type="NCBIfam" id="TIGR01490">
    <property type="entry name" value="HAD-SF-IB-hyp1"/>
    <property type="match status" value="1"/>
</dbReference>
<sequence length="228" mass="25759">MNLAIFDLDHTLISCDTEVCWIDFLHRRALLDDDFLQRRDALFDQYADGSVDADEFVRFQLSSLTPFKRRDLEALYPEFLQTFILPAVYPQALELVDKHRRQSDRLLLLSASNEFLIRPIAAEFGISHIIGVIPEEDGNGGFSGNVCGTASFREGKITRLHQWLAQHGRTLNDFGQCWFYSDSVNDLPLLHQVNRPVAVNPDPKLAATATAQGWPVLHFAHAAPQKAV</sequence>
<dbReference type="Gene3D" id="3.40.50.1000">
    <property type="entry name" value="HAD superfamily/HAD-like"/>
    <property type="match status" value="1"/>
</dbReference>
<reference evidence="4 5" key="1">
    <citation type="journal article" date="2022" name="Res Sq">
        <title>Evolution of multicellular longitudinally dividing oral cavity symbionts (Neisseriaceae).</title>
        <authorList>
            <person name="Nyongesa S."/>
            <person name="Weber P."/>
            <person name="Bernet E."/>
            <person name="Pullido F."/>
            <person name="Nieckarz M."/>
            <person name="Delaby M."/>
            <person name="Nieves C."/>
            <person name="Viehboeck T."/>
            <person name="Krause N."/>
            <person name="Rivera-Millot A."/>
            <person name="Nakamura A."/>
            <person name="Vischer N."/>
            <person name="VanNieuwenhze M."/>
            <person name="Brun Y."/>
            <person name="Cava F."/>
            <person name="Bulgheresi S."/>
            <person name="Veyrier F."/>
        </authorList>
    </citation>
    <scope>NUCLEOTIDE SEQUENCE [LARGE SCALE GENOMIC DNA]</scope>
    <source>
        <strain evidence="4 5">CCUG 63373m</strain>
    </source>
</reference>
<dbReference type="Proteomes" id="UP000829817">
    <property type="component" value="Chromosome"/>
</dbReference>
<evidence type="ECO:0000256" key="1">
    <source>
        <dbReference type="ARBA" id="ARBA00022723"/>
    </source>
</evidence>
<protein>
    <submittedName>
        <fullName evidence="4">HAD-IB family hydrolase</fullName>
    </submittedName>
</protein>
<keyword evidence="2 4" id="KW-0378">Hydrolase</keyword>
<dbReference type="NCBIfam" id="TIGR01488">
    <property type="entry name" value="HAD-SF-IB"/>
    <property type="match status" value="1"/>
</dbReference>
<dbReference type="InterPro" id="IPR023214">
    <property type="entry name" value="HAD_sf"/>
</dbReference>
<dbReference type="EMBL" id="CP091508">
    <property type="protein sequence ID" value="UOO80998.1"/>
    <property type="molecule type" value="Genomic_DNA"/>
</dbReference>
<dbReference type="GO" id="GO:0016787">
    <property type="term" value="F:hydrolase activity"/>
    <property type="evidence" value="ECO:0007669"/>
    <property type="project" value="UniProtKB-KW"/>
</dbReference>
<dbReference type="InterPro" id="IPR050582">
    <property type="entry name" value="HAD-like_SerB"/>
</dbReference>
<dbReference type="InterPro" id="IPR036412">
    <property type="entry name" value="HAD-like_sf"/>
</dbReference>
<evidence type="ECO:0000256" key="2">
    <source>
        <dbReference type="ARBA" id="ARBA00022801"/>
    </source>
</evidence>
<keyword evidence="5" id="KW-1185">Reference proteome</keyword>
<dbReference type="CDD" id="cd02612">
    <property type="entry name" value="HAD_PGPPase"/>
    <property type="match status" value="1"/>
</dbReference>
<dbReference type="InterPro" id="IPR006385">
    <property type="entry name" value="HAD_hydro_SerB1"/>
</dbReference>
<dbReference type="PANTHER" id="PTHR43344:SF13">
    <property type="entry name" value="PHOSPHATASE RV3661-RELATED"/>
    <property type="match status" value="1"/>
</dbReference>
<proteinExistence type="predicted"/>
<organism evidence="4 5">
    <name type="scientific">Uruburuella testudinis</name>
    <dbReference type="NCBI Taxonomy" id="1282863"/>
    <lineage>
        <taxon>Bacteria</taxon>
        <taxon>Pseudomonadati</taxon>
        <taxon>Pseudomonadota</taxon>
        <taxon>Betaproteobacteria</taxon>
        <taxon>Neisseriales</taxon>
        <taxon>Neisseriaceae</taxon>
        <taxon>Uruburuella</taxon>
    </lineage>
</organism>
<name>A0ABY4DRH7_9NEIS</name>
<evidence type="ECO:0000313" key="4">
    <source>
        <dbReference type="EMBL" id="UOO80998.1"/>
    </source>
</evidence>
<keyword evidence="1" id="KW-0479">Metal-binding</keyword>
<dbReference type="Pfam" id="PF12710">
    <property type="entry name" value="HAD"/>
    <property type="match status" value="1"/>
</dbReference>
<dbReference type="SUPFAM" id="SSF56784">
    <property type="entry name" value="HAD-like"/>
    <property type="match status" value="1"/>
</dbReference>
<evidence type="ECO:0000256" key="3">
    <source>
        <dbReference type="ARBA" id="ARBA00022842"/>
    </source>
</evidence>
<dbReference type="RefSeq" id="WP_244784068.1">
    <property type="nucleotide sequence ID" value="NZ_CP091508.1"/>
</dbReference>
<accession>A0ABY4DRH7</accession>
<evidence type="ECO:0000313" key="5">
    <source>
        <dbReference type="Proteomes" id="UP000829817"/>
    </source>
</evidence>
<dbReference type="Gene3D" id="1.20.1440.100">
    <property type="entry name" value="SG protein - dephosphorylation function"/>
    <property type="match status" value="1"/>
</dbReference>